<dbReference type="PROSITE" id="PS50005">
    <property type="entry name" value="TPR"/>
    <property type="match status" value="3"/>
</dbReference>
<dbReference type="InterPro" id="IPR044624">
    <property type="entry name" value="Mbb1-like"/>
</dbReference>
<keyword evidence="1" id="KW-0802">TPR repeat</keyword>
<dbReference type="InterPro" id="IPR019734">
    <property type="entry name" value="TPR_rpt"/>
</dbReference>
<dbReference type="PANTHER" id="PTHR44917:SF1">
    <property type="entry name" value="PROTEIN HIGH CHLOROPHYLL FLUORESCENT 107"/>
    <property type="match status" value="1"/>
</dbReference>
<dbReference type="GO" id="GO:0006397">
    <property type="term" value="P:mRNA processing"/>
    <property type="evidence" value="ECO:0007669"/>
    <property type="project" value="InterPro"/>
</dbReference>
<gene>
    <name evidence="2" type="ORF">GAYE_SCF66G6853</name>
</gene>
<dbReference type="Pfam" id="PF13181">
    <property type="entry name" value="TPR_8"/>
    <property type="match status" value="1"/>
</dbReference>
<evidence type="ECO:0000313" key="2">
    <source>
        <dbReference type="EMBL" id="KAK4528905.1"/>
    </source>
</evidence>
<dbReference type="PANTHER" id="PTHR44917">
    <property type="entry name" value="PROTEIN HIGH CHLOROPHYLL FLUORESCENT 107"/>
    <property type="match status" value="1"/>
</dbReference>
<keyword evidence="3" id="KW-1185">Reference proteome</keyword>
<feature type="repeat" description="TPR" evidence="1">
    <location>
        <begin position="286"/>
        <end position="319"/>
    </location>
</feature>
<accession>A0AAV9INA2</accession>
<dbReference type="GO" id="GO:0003727">
    <property type="term" value="F:single-stranded RNA binding"/>
    <property type="evidence" value="ECO:0007669"/>
    <property type="project" value="TreeGrafter"/>
</dbReference>
<evidence type="ECO:0008006" key="4">
    <source>
        <dbReference type="Google" id="ProtNLM"/>
    </source>
</evidence>
<feature type="repeat" description="TPR" evidence="1">
    <location>
        <begin position="184"/>
        <end position="217"/>
    </location>
</feature>
<dbReference type="EMBL" id="JANCYU010000071">
    <property type="protein sequence ID" value="KAK4528905.1"/>
    <property type="molecule type" value="Genomic_DNA"/>
</dbReference>
<protein>
    <recommendedName>
        <fullName evidence="4">PsbB mRNA maturation factor Mbb1</fullName>
    </recommendedName>
</protein>
<dbReference type="InterPro" id="IPR003107">
    <property type="entry name" value="HAT"/>
</dbReference>
<evidence type="ECO:0000313" key="3">
    <source>
        <dbReference type="Proteomes" id="UP001300502"/>
    </source>
</evidence>
<dbReference type="SMART" id="SM00028">
    <property type="entry name" value="TPR"/>
    <property type="match status" value="4"/>
</dbReference>
<dbReference type="GO" id="GO:0006417">
    <property type="term" value="P:regulation of translation"/>
    <property type="evidence" value="ECO:0007669"/>
    <property type="project" value="TreeGrafter"/>
</dbReference>
<dbReference type="SMART" id="SM00386">
    <property type="entry name" value="HAT"/>
    <property type="match status" value="6"/>
</dbReference>
<dbReference type="GO" id="GO:0003729">
    <property type="term" value="F:mRNA binding"/>
    <property type="evidence" value="ECO:0007669"/>
    <property type="project" value="InterPro"/>
</dbReference>
<dbReference type="Proteomes" id="UP001300502">
    <property type="component" value="Unassembled WGS sequence"/>
</dbReference>
<name>A0AAV9INA2_9RHOD</name>
<dbReference type="InterPro" id="IPR011990">
    <property type="entry name" value="TPR-like_helical_dom_sf"/>
</dbReference>
<dbReference type="SUPFAM" id="SSF48452">
    <property type="entry name" value="TPR-like"/>
    <property type="match status" value="1"/>
</dbReference>
<comment type="caution">
    <text evidence="2">The sequence shown here is derived from an EMBL/GenBank/DDBJ whole genome shotgun (WGS) entry which is preliminary data.</text>
</comment>
<organism evidence="2 3">
    <name type="scientific">Galdieria yellowstonensis</name>
    <dbReference type="NCBI Taxonomy" id="3028027"/>
    <lineage>
        <taxon>Eukaryota</taxon>
        <taxon>Rhodophyta</taxon>
        <taxon>Bangiophyceae</taxon>
        <taxon>Galdieriales</taxon>
        <taxon>Galdieriaceae</taxon>
        <taxon>Galdieria</taxon>
    </lineage>
</organism>
<dbReference type="Pfam" id="PF13428">
    <property type="entry name" value="TPR_14"/>
    <property type="match status" value="1"/>
</dbReference>
<feature type="repeat" description="TPR" evidence="1">
    <location>
        <begin position="320"/>
        <end position="353"/>
    </location>
</feature>
<reference evidence="2 3" key="1">
    <citation type="submission" date="2022-07" db="EMBL/GenBank/DDBJ databases">
        <title>Genome-wide signatures of adaptation to extreme environments.</title>
        <authorList>
            <person name="Cho C.H."/>
            <person name="Yoon H.S."/>
        </authorList>
    </citation>
    <scope>NUCLEOTIDE SEQUENCE [LARGE SCALE GENOMIC DNA]</scope>
    <source>
        <strain evidence="2 3">108.79 E11</strain>
    </source>
</reference>
<dbReference type="Gene3D" id="1.25.40.10">
    <property type="entry name" value="Tetratricopeptide repeat domain"/>
    <property type="match status" value="2"/>
</dbReference>
<dbReference type="AlphaFoldDB" id="A0AAV9INA2"/>
<evidence type="ECO:0000256" key="1">
    <source>
        <dbReference type="PROSITE-ProRule" id="PRU00339"/>
    </source>
</evidence>
<sequence>MFVSGWCWISPVTILCCTTEISSRSLESQKRRFLGYYVLHSSSKNRQGVGRRPRVEPELQNPFPFCDTKIECQIFESKKDRRARNFPGNLFKSNSLYRDVPVELMAKENICCLYPTCPEFTQALSEQKKGFIVKARESFQKSLKKCPGDVRIYVAWSKMELQEGKTEQARRLLLAAEEIDSSSAHVLCALAILEEKLGRTSRAREIFQRCIELDPKDGVAWQAYALFETRQGRDKEAREIFCKGVQYASKCAYLWQAWGVYEQKKGKLREATDKFRLATAADPTHCPSWQAWAIVEEKLGNIEFARELFEKALQVDPHSAPTYQAFGLLESRQGNKDRARQLFKRGLGVNPQHSHLLHAWAQLEESAGNFEFARQLYDWGVKSEFPKCQVTLKSWLKMEISLGYFDESMSKLLNLRSTAKQVVEELRIMRKLLESRSEADIHLFMQWLSNRAKEDQQIWARIRSLSEAEGRKIQKWMERRSSEDIKAFYEWLQRSQSSTGFLHSVFRRDDS</sequence>
<proteinExistence type="predicted"/>